<dbReference type="PROSITE" id="PS51257">
    <property type="entry name" value="PROKAR_LIPOPROTEIN"/>
    <property type="match status" value="1"/>
</dbReference>
<dbReference type="EMBL" id="CP001720">
    <property type="protein sequence ID" value="ACV61423.1"/>
    <property type="molecule type" value="Genomic_DNA"/>
</dbReference>
<keyword evidence="2" id="KW-1185">Reference proteome</keyword>
<organism evidence="1 2">
    <name type="scientific">Desulfofarcimen acetoxidans (strain ATCC 49208 / DSM 771 / KCTC 5769 / VKM B-1644 / 5575)</name>
    <name type="common">Desulfotomaculum acetoxidans</name>
    <dbReference type="NCBI Taxonomy" id="485916"/>
    <lineage>
        <taxon>Bacteria</taxon>
        <taxon>Bacillati</taxon>
        <taxon>Bacillota</taxon>
        <taxon>Clostridia</taxon>
        <taxon>Eubacteriales</taxon>
        <taxon>Peptococcaceae</taxon>
        <taxon>Desulfofarcimen</taxon>
    </lineage>
</organism>
<protein>
    <recommendedName>
        <fullName evidence="3">Lipoprotein</fullName>
    </recommendedName>
</protein>
<dbReference type="HOGENOM" id="CLU_1365670_0_0_9"/>
<dbReference type="KEGG" id="dae:Dtox_0500"/>
<dbReference type="Proteomes" id="UP000002217">
    <property type="component" value="Chromosome"/>
</dbReference>
<accession>C8W5W8</accession>
<proteinExistence type="predicted"/>
<evidence type="ECO:0000313" key="2">
    <source>
        <dbReference type="Proteomes" id="UP000002217"/>
    </source>
</evidence>
<sequence>MTKKIFIMLALVILLTVITGCQNRHSEKEEAVTGDKFVLPPFTKITLYVDGKKMDLKKNDPKVKKLSGEIYKGVINITDAVGGNRTFRPVGFEGDPKVVTKEYLKDTVLIFAEWDKRHNISSKQKEMTLGHQGWEGTPKDKDGNYIINTDGFLVEIYKPNLDSHFGYKKWSDGIGVSLKKPEEPVYWAYVEYDSLNCEKLLNIIVND</sequence>
<dbReference type="AlphaFoldDB" id="C8W5W8"/>
<dbReference type="eggNOG" id="ENOG5033W8D">
    <property type="taxonomic scope" value="Bacteria"/>
</dbReference>
<reference evidence="1 2" key="1">
    <citation type="journal article" date="2009" name="Stand. Genomic Sci.">
        <title>Complete genome sequence of Desulfotomaculum acetoxidans type strain (5575).</title>
        <authorList>
            <person name="Spring S."/>
            <person name="Lapidus A."/>
            <person name="Schroder M."/>
            <person name="Gleim D."/>
            <person name="Sims D."/>
            <person name="Meincke L."/>
            <person name="Glavina Del Rio T."/>
            <person name="Tice H."/>
            <person name="Copeland A."/>
            <person name="Cheng J.F."/>
            <person name="Lucas S."/>
            <person name="Chen F."/>
            <person name="Nolan M."/>
            <person name="Bruce D."/>
            <person name="Goodwin L."/>
            <person name="Pitluck S."/>
            <person name="Ivanova N."/>
            <person name="Mavromatis K."/>
            <person name="Mikhailova N."/>
            <person name="Pati A."/>
            <person name="Chen A."/>
            <person name="Palaniappan K."/>
            <person name="Land M."/>
            <person name="Hauser L."/>
            <person name="Chang Y.J."/>
            <person name="Jeffries C.D."/>
            <person name="Chain P."/>
            <person name="Saunders E."/>
            <person name="Brettin T."/>
            <person name="Detter J.C."/>
            <person name="Goker M."/>
            <person name="Bristow J."/>
            <person name="Eisen J.A."/>
            <person name="Markowitz V."/>
            <person name="Hugenholtz P."/>
            <person name="Kyrpides N.C."/>
            <person name="Klenk H.P."/>
            <person name="Han C."/>
        </authorList>
    </citation>
    <scope>NUCLEOTIDE SEQUENCE [LARGE SCALE GENOMIC DNA]</scope>
    <source>
        <strain evidence="2">ATCC 49208 / DSM 771 / VKM B-1644</strain>
    </source>
</reference>
<evidence type="ECO:0008006" key="3">
    <source>
        <dbReference type="Google" id="ProtNLM"/>
    </source>
</evidence>
<evidence type="ECO:0000313" key="1">
    <source>
        <dbReference type="EMBL" id="ACV61423.1"/>
    </source>
</evidence>
<gene>
    <name evidence="1" type="ordered locus">Dtox_0500</name>
</gene>
<name>C8W5W8_DESAS</name>